<evidence type="ECO:0000313" key="3">
    <source>
        <dbReference type="Proteomes" id="UP000030680"/>
    </source>
</evidence>
<dbReference type="KEGG" id="gsl:Gasu_64400"/>
<dbReference type="Pfam" id="PF16122">
    <property type="entry name" value="40S_SA_C"/>
    <property type="match status" value="1"/>
</dbReference>
<dbReference type="EMBL" id="KB454733">
    <property type="protein sequence ID" value="EME25897.1"/>
    <property type="molecule type" value="Genomic_DNA"/>
</dbReference>
<dbReference type="RefSeq" id="XP_005702417.1">
    <property type="nucleotide sequence ID" value="XM_005702360.1"/>
</dbReference>
<proteinExistence type="predicted"/>
<evidence type="ECO:0000259" key="1">
    <source>
        <dbReference type="Pfam" id="PF16122"/>
    </source>
</evidence>
<accession>M2X7U6</accession>
<dbReference type="Gramene" id="EME25897">
    <property type="protein sequence ID" value="EME25897"/>
    <property type="gene ID" value="Gasu_64400"/>
</dbReference>
<dbReference type="OrthoDB" id="414863at2759"/>
<gene>
    <name evidence="2" type="ORF">Gasu_64400</name>
</gene>
<keyword evidence="3" id="KW-1185">Reference proteome</keyword>
<dbReference type="Proteomes" id="UP000030680">
    <property type="component" value="Unassembled WGS sequence"/>
</dbReference>
<evidence type="ECO:0000313" key="2">
    <source>
        <dbReference type="EMBL" id="EME25897.1"/>
    </source>
</evidence>
<dbReference type="GeneID" id="17084894"/>
<organism evidence="2 3">
    <name type="scientific">Galdieria sulphuraria</name>
    <name type="common">Red alga</name>
    <dbReference type="NCBI Taxonomy" id="130081"/>
    <lineage>
        <taxon>Eukaryota</taxon>
        <taxon>Rhodophyta</taxon>
        <taxon>Bangiophyceae</taxon>
        <taxon>Galdieriales</taxon>
        <taxon>Galdieriaceae</taxon>
        <taxon>Galdieria</taxon>
    </lineage>
</organism>
<name>M2X7U6_GALSU</name>
<dbReference type="InterPro" id="IPR032281">
    <property type="entry name" value="Ribosomal_uS2_C"/>
</dbReference>
<sequence length="110" mass="11578">MVDLFFYRDPEEVIKAEEVAALAGDSVAAEFSRTAYEEIPPYSSYSGEAIPAAGLVDFGAGEAVGSWAAEGNWEASVAPRDLDWAAAEGVAPGRMGLGQPDSGYSSHAYR</sequence>
<dbReference type="AlphaFoldDB" id="M2X7U6"/>
<reference evidence="3" key="1">
    <citation type="journal article" date="2013" name="Science">
        <title>Gene transfer from bacteria and archaea facilitated evolution of an extremophilic eukaryote.</title>
        <authorList>
            <person name="Schonknecht G."/>
            <person name="Chen W.H."/>
            <person name="Ternes C.M."/>
            <person name="Barbier G.G."/>
            <person name="Shrestha R.P."/>
            <person name="Stanke M."/>
            <person name="Brautigam A."/>
            <person name="Baker B.J."/>
            <person name="Banfield J.F."/>
            <person name="Garavito R.M."/>
            <person name="Carr K."/>
            <person name="Wilkerson C."/>
            <person name="Rensing S.A."/>
            <person name="Gagneul D."/>
            <person name="Dickenson N.E."/>
            <person name="Oesterhelt C."/>
            <person name="Lercher M.J."/>
            <person name="Weber A.P."/>
        </authorList>
    </citation>
    <scope>NUCLEOTIDE SEQUENCE [LARGE SCALE GENOMIC DNA]</scope>
    <source>
        <strain evidence="3">074W</strain>
    </source>
</reference>
<protein>
    <recommendedName>
        <fullName evidence="1">Small ribosomal subunit protein uS2 C-terminal domain-containing protein</fullName>
    </recommendedName>
</protein>
<feature type="domain" description="Small ribosomal subunit protein uS2 C-terminal" evidence="1">
    <location>
        <begin position="5"/>
        <end position="87"/>
    </location>
</feature>